<reference evidence="2" key="1">
    <citation type="submission" date="2021-01" db="EMBL/GenBank/DDBJ databases">
        <authorList>
            <person name="Corre E."/>
            <person name="Pelletier E."/>
            <person name="Niang G."/>
            <person name="Scheremetjew M."/>
            <person name="Finn R."/>
            <person name="Kale V."/>
            <person name="Holt S."/>
            <person name="Cochrane G."/>
            <person name="Meng A."/>
            <person name="Brown T."/>
            <person name="Cohen L."/>
        </authorList>
    </citation>
    <scope>NUCLEOTIDE SEQUENCE</scope>
    <source>
        <strain evidence="2">308</strain>
    </source>
</reference>
<feature type="chain" id="PRO_5030656201" evidence="1">
    <location>
        <begin position="25"/>
        <end position="217"/>
    </location>
</feature>
<name>A0A7S1G3J1_9STRA</name>
<gene>
    <name evidence="2" type="ORF">CHYS00102_LOCUS30902</name>
</gene>
<evidence type="ECO:0000313" key="2">
    <source>
        <dbReference type="EMBL" id="CAD8903682.1"/>
    </source>
</evidence>
<keyword evidence="1" id="KW-0732">Signal</keyword>
<evidence type="ECO:0000256" key="1">
    <source>
        <dbReference type="SAM" id="SignalP"/>
    </source>
</evidence>
<dbReference type="AlphaFoldDB" id="A0A7S1G3J1"/>
<accession>A0A7S1G3J1</accession>
<dbReference type="EMBL" id="HBFR01042258">
    <property type="protein sequence ID" value="CAD8903682.1"/>
    <property type="molecule type" value="Transcribed_RNA"/>
</dbReference>
<organism evidence="2">
    <name type="scientific">Corethron hystrix</name>
    <dbReference type="NCBI Taxonomy" id="216773"/>
    <lineage>
        <taxon>Eukaryota</taxon>
        <taxon>Sar</taxon>
        <taxon>Stramenopiles</taxon>
        <taxon>Ochrophyta</taxon>
        <taxon>Bacillariophyta</taxon>
        <taxon>Coscinodiscophyceae</taxon>
        <taxon>Corethrophycidae</taxon>
        <taxon>Corethrales</taxon>
        <taxon>Corethraceae</taxon>
        <taxon>Corethron</taxon>
    </lineage>
</organism>
<feature type="signal peptide" evidence="1">
    <location>
        <begin position="1"/>
        <end position="24"/>
    </location>
</feature>
<sequence length="217" mass="23711">MTNMFAKKILVTILYAFASSPALSFLPNDFRYVSVSARTHLNMAAAPAFETGRRYSLRTIRDGALFTAVLGFAPQFANANQISDKLASSQASKDVKKASRQLAKAEFYVVEKDYRAVATTLRTTPFADVRKNARVLIRAAGENSPLFEDLCAKYDGFIGAVQRLDSLAGSGVRGKDADMSEAYFDAVRGLDGFIEVANKAVDTPLRYENETAPNSLL</sequence>
<protein>
    <submittedName>
        <fullName evidence="2">Uncharacterized protein</fullName>
    </submittedName>
</protein>
<proteinExistence type="predicted"/>